<evidence type="ECO:0000313" key="2">
    <source>
        <dbReference type="Proteomes" id="UP001498476"/>
    </source>
</evidence>
<reference evidence="1 2" key="1">
    <citation type="journal article" date="2025" name="Microbiol. Resour. Announc.">
        <title>Draft genome sequences for Neonectria magnoliae and Neonectria punicea, canker pathogens of Liriodendron tulipifera and Acer saccharum in West Virginia.</title>
        <authorList>
            <person name="Petronek H.M."/>
            <person name="Kasson M.T."/>
            <person name="Metheny A.M."/>
            <person name="Stauder C.M."/>
            <person name="Lovett B."/>
            <person name="Lynch S.C."/>
            <person name="Garnas J.R."/>
            <person name="Kasson L.R."/>
            <person name="Stajich J.E."/>
        </authorList>
    </citation>
    <scope>NUCLEOTIDE SEQUENCE [LARGE SCALE GENOMIC DNA]</scope>
    <source>
        <strain evidence="1 2">NRRL 64653</strain>
    </source>
</reference>
<keyword evidence="2" id="KW-1185">Reference proteome</keyword>
<dbReference type="Proteomes" id="UP001498476">
    <property type="component" value="Unassembled WGS sequence"/>
</dbReference>
<sequence>MDVTVVDVGSNSPKTRRIHYDTIVDLFKERLSPGHCSYRWININQPPPKVILILRKHTELQSICRDRQVAKSPFRLEFNGYIGVPFPVLRLGSSTNVPSKFRGVHSPQMNILQDPVCIIISNLDNNVLTIFDSAEHDIDTDTSIRNMFIREGADRQIRDVSLLV</sequence>
<protein>
    <submittedName>
        <fullName evidence="1">Uncharacterized protein</fullName>
    </submittedName>
</protein>
<organism evidence="1 2">
    <name type="scientific">Neonectria punicea</name>
    <dbReference type="NCBI Taxonomy" id="979145"/>
    <lineage>
        <taxon>Eukaryota</taxon>
        <taxon>Fungi</taxon>
        <taxon>Dikarya</taxon>
        <taxon>Ascomycota</taxon>
        <taxon>Pezizomycotina</taxon>
        <taxon>Sordariomycetes</taxon>
        <taxon>Hypocreomycetidae</taxon>
        <taxon>Hypocreales</taxon>
        <taxon>Nectriaceae</taxon>
        <taxon>Neonectria</taxon>
    </lineage>
</organism>
<gene>
    <name evidence="1" type="ORF">QQX98_009516</name>
</gene>
<name>A0ABR1GSD3_9HYPO</name>
<evidence type="ECO:0000313" key="1">
    <source>
        <dbReference type="EMBL" id="KAK7408314.1"/>
    </source>
</evidence>
<proteinExistence type="predicted"/>
<accession>A0ABR1GSD3</accession>
<dbReference type="EMBL" id="JAZAVJ010000191">
    <property type="protein sequence ID" value="KAK7408314.1"/>
    <property type="molecule type" value="Genomic_DNA"/>
</dbReference>
<comment type="caution">
    <text evidence="1">The sequence shown here is derived from an EMBL/GenBank/DDBJ whole genome shotgun (WGS) entry which is preliminary data.</text>
</comment>